<feature type="domain" description="Trimeric autotransporter adhesin YadA-like C-terminal membrane anchor" evidence="11">
    <location>
        <begin position="681"/>
        <end position="737"/>
    </location>
</feature>
<evidence type="ECO:0000256" key="9">
    <source>
        <dbReference type="ARBA" id="ARBA00023136"/>
    </source>
</evidence>
<dbReference type="Gene3D" id="1.20.5.170">
    <property type="match status" value="5"/>
</dbReference>
<reference evidence="13" key="2">
    <citation type="submission" date="2021-08" db="EMBL/GenBank/DDBJ databases">
        <authorList>
            <person name="Tani A."/>
            <person name="Ola A."/>
            <person name="Ogura Y."/>
            <person name="Katsura K."/>
            <person name="Hayashi T."/>
        </authorList>
    </citation>
    <scope>NUCLEOTIDE SEQUENCE</scope>
    <source>
        <strain evidence="13">DSM 14458</strain>
    </source>
</reference>
<dbReference type="InterPro" id="IPR005594">
    <property type="entry name" value="YadA_C"/>
</dbReference>
<keyword evidence="4" id="KW-0813">Transport</keyword>
<comment type="caution">
    <text evidence="13">The sequence shown here is derived from an EMBL/GenBank/DDBJ whole genome shotgun (WGS) entry which is preliminary data.</text>
</comment>
<dbReference type="Pfam" id="PF05662">
    <property type="entry name" value="YadA_stalk"/>
    <property type="match status" value="3"/>
</dbReference>
<evidence type="ECO:0000256" key="7">
    <source>
        <dbReference type="ARBA" id="ARBA00022729"/>
    </source>
</evidence>
<comment type="similarity">
    <text evidence="3">Belongs to the autotransporter-2 (AT-2) (TC 1.B.40) family.</text>
</comment>
<name>A0ABQ4UXS9_9HYPH</name>
<comment type="subcellular location">
    <subcellularLocation>
        <location evidence="2">Cell outer membrane</location>
    </subcellularLocation>
    <subcellularLocation>
        <location evidence="1">Cell surface</location>
    </subcellularLocation>
</comment>
<dbReference type="InterPro" id="IPR045584">
    <property type="entry name" value="Pilin-like"/>
</dbReference>
<evidence type="ECO:0000256" key="6">
    <source>
        <dbReference type="ARBA" id="ARBA00022692"/>
    </source>
</evidence>
<evidence type="ECO:0000256" key="1">
    <source>
        <dbReference type="ARBA" id="ARBA00004241"/>
    </source>
</evidence>
<keyword evidence="9" id="KW-0472">Membrane</keyword>
<gene>
    <name evidence="13" type="ORF">BGCPKDLD_2101</name>
</gene>
<dbReference type="InterPro" id="IPR011049">
    <property type="entry name" value="Serralysin-like_metalloprot_C"/>
</dbReference>
<keyword evidence="14" id="KW-1185">Reference proteome</keyword>
<evidence type="ECO:0000256" key="10">
    <source>
        <dbReference type="ARBA" id="ARBA00023237"/>
    </source>
</evidence>
<evidence type="ECO:0000256" key="5">
    <source>
        <dbReference type="ARBA" id="ARBA00022452"/>
    </source>
</evidence>
<protein>
    <submittedName>
        <fullName evidence="13">Uncharacterized protein</fullName>
    </submittedName>
</protein>
<organism evidence="13 14">
    <name type="scientific">Methylorubrum suomiense</name>
    <dbReference type="NCBI Taxonomy" id="144191"/>
    <lineage>
        <taxon>Bacteria</taxon>
        <taxon>Pseudomonadati</taxon>
        <taxon>Pseudomonadota</taxon>
        <taxon>Alphaproteobacteria</taxon>
        <taxon>Hyphomicrobiales</taxon>
        <taxon>Methylobacteriaceae</taxon>
        <taxon>Methylorubrum</taxon>
    </lineage>
</organism>
<proteinExistence type="inferred from homology"/>
<dbReference type="EMBL" id="BPRE01000005">
    <property type="protein sequence ID" value="GJE75517.1"/>
    <property type="molecule type" value="Genomic_DNA"/>
</dbReference>
<feature type="domain" description="Trimeric autotransporter adhesin YadA-like stalk" evidence="12">
    <location>
        <begin position="492"/>
        <end position="530"/>
    </location>
</feature>
<feature type="domain" description="Trimeric autotransporter adhesin YadA-like stalk" evidence="12">
    <location>
        <begin position="264"/>
        <end position="294"/>
    </location>
</feature>
<dbReference type="Proteomes" id="UP001055093">
    <property type="component" value="Unassembled WGS sequence"/>
</dbReference>
<keyword evidence="7" id="KW-0732">Signal</keyword>
<accession>A0ABQ4UXS9</accession>
<keyword evidence="10" id="KW-0998">Cell outer membrane</keyword>
<keyword evidence="6" id="KW-0812">Transmembrane</keyword>
<feature type="domain" description="Trimeric autotransporter adhesin YadA-like stalk" evidence="12">
    <location>
        <begin position="166"/>
        <end position="192"/>
    </location>
</feature>
<sequence length="739" mass="71826">MSALFRLSHLLRFRPNGCDLLATTALTLGLGSLCCAPAWAQAAGVNVIATDPIIGSQLLGTAASTATALGGGATVAADGTISAPRYVVQGTGHGSVGDAFGATDRALSANAAAIAAATTDLSGLRRTIIDGSIGLVQQDPTSRTVTIASASAGTQIDITGLAGNRRLSGLASGTVDSDAATLGQLRLSGSALVRGLGGGAALDAVTGTVTAPIYSVGGRLYGDVGSALAATNALSVQYVPDVNGVATGRIDLSGRGPGGPVALQGVANGRVVAGSTDAVNGGQLSATNAAVADLSLAIGSGSTGLVRQDVASRGLTVGASTDGVTVGFASGTGQARTLTGVGNGRIAAGSQEAINGGQLQVGLSATATALGGGARLGADGSLIGPRYTVQGNTYGDVGSALGTLDTAVTNMTSSGSRYVAVNSTGNVARATGSEGVAVGAGSVASTAGGVALGSGAVADRAGLRGSREAFSGTSVASVAGAVSVGTAGGERQITHVAGGTAETDAVNLRQLRSTGDQLAAALGGGSGFGADGRLTQPRYAVQGKSYDNVGAALGALDTYTVAYDVDPATGGRGQSLTLAGADPNKPVLIRNVADGIATTEAANFGQVIRAKGESIAYTDAKSRETLAAAATYTDQRVAPLQNQMAGFGSQLADLNRQIGDVRTEARRGAAIGLAAAALRFDDRPGKLSVAAGGGVWRGESAASFGLGYTLPDGSARVNATGVTAGRDFGVGAGASFTLN</sequence>
<evidence type="ECO:0000259" key="12">
    <source>
        <dbReference type="Pfam" id="PF05662"/>
    </source>
</evidence>
<evidence type="ECO:0000313" key="14">
    <source>
        <dbReference type="Proteomes" id="UP001055093"/>
    </source>
</evidence>
<reference evidence="13" key="1">
    <citation type="journal article" date="2021" name="Front. Microbiol.">
        <title>Comprehensive Comparative Genomics and Phenotyping of Methylobacterium Species.</title>
        <authorList>
            <person name="Alessa O."/>
            <person name="Ogura Y."/>
            <person name="Fujitani Y."/>
            <person name="Takami H."/>
            <person name="Hayashi T."/>
            <person name="Sahin N."/>
            <person name="Tani A."/>
        </authorList>
    </citation>
    <scope>NUCLEOTIDE SEQUENCE</scope>
    <source>
        <strain evidence="13">DSM 14458</strain>
    </source>
</reference>
<dbReference type="SUPFAM" id="SSF54523">
    <property type="entry name" value="Pili subunits"/>
    <property type="match status" value="1"/>
</dbReference>
<keyword evidence="5" id="KW-1134">Transmembrane beta strand</keyword>
<evidence type="ECO:0000256" key="8">
    <source>
        <dbReference type="ARBA" id="ARBA00022927"/>
    </source>
</evidence>
<dbReference type="Gene3D" id="2.60.40.4050">
    <property type="match status" value="1"/>
</dbReference>
<dbReference type="Gene3D" id="3.30.1300.30">
    <property type="entry name" value="GSPII I/J protein-like"/>
    <property type="match status" value="1"/>
</dbReference>
<dbReference type="InterPro" id="IPR008635">
    <property type="entry name" value="Coiled_stalk_dom"/>
</dbReference>
<evidence type="ECO:0000256" key="2">
    <source>
        <dbReference type="ARBA" id="ARBA00004442"/>
    </source>
</evidence>
<evidence type="ECO:0000259" key="11">
    <source>
        <dbReference type="Pfam" id="PF03895"/>
    </source>
</evidence>
<keyword evidence="8" id="KW-0653">Protein transport</keyword>
<evidence type="ECO:0000256" key="4">
    <source>
        <dbReference type="ARBA" id="ARBA00022448"/>
    </source>
</evidence>
<evidence type="ECO:0000313" key="13">
    <source>
        <dbReference type="EMBL" id="GJE75517.1"/>
    </source>
</evidence>
<dbReference type="RefSeq" id="WP_137831086.1">
    <property type="nucleotide sequence ID" value="NZ_BPRE01000005.1"/>
</dbReference>
<dbReference type="SUPFAM" id="SSF101967">
    <property type="entry name" value="Adhesin YadA, collagen-binding domain"/>
    <property type="match status" value="1"/>
</dbReference>
<dbReference type="Pfam" id="PF03895">
    <property type="entry name" value="YadA_anchor"/>
    <property type="match status" value="1"/>
</dbReference>
<evidence type="ECO:0000256" key="3">
    <source>
        <dbReference type="ARBA" id="ARBA00005848"/>
    </source>
</evidence>